<reference evidence="1 2" key="1">
    <citation type="submission" date="2014-06" db="EMBL/GenBank/DDBJ databases">
        <title>Evolutionary Origins and Diversification of the Mycorrhizal Mutualists.</title>
        <authorList>
            <consortium name="DOE Joint Genome Institute"/>
            <consortium name="Mycorrhizal Genomics Consortium"/>
            <person name="Kohler A."/>
            <person name="Kuo A."/>
            <person name="Nagy L.G."/>
            <person name="Floudas D."/>
            <person name="Copeland A."/>
            <person name="Barry K.W."/>
            <person name="Cichocki N."/>
            <person name="Veneault-Fourrey C."/>
            <person name="LaButti K."/>
            <person name="Lindquist E.A."/>
            <person name="Lipzen A."/>
            <person name="Lundell T."/>
            <person name="Morin E."/>
            <person name="Murat C."/>
            <person name="Riley R."/>
            <person name="Ohm R."/>
            <person name="Sun H."/>
            <person name="Tunlid A."/>
            <person name="Henrissat B."/>
            <person name="Grigoriev I.V."/>
            <person name="Hibbett D.S."/>
            <person name="Martin F."/>
        </authorList>
    </citation>
    <scope>NUCLEOTIDE SEQUENCE [LARGE SCALE GENOMIC DNA]</scope>
    <source>
        <strain evidence="1 2">SS14</strain>
    </source>
</reference>
<name>A0A0C9VAX7_SPHS4</name>
<keyword evidence="2" id="KW-1185">Reference proteome</keyword>
<organism evidence="1 2">
    <name type="scientific">Sphaerobolus stellatus (strain SS14)</name>
    <dbReference type="NCBI Taxonomy" id="990650"/>
    <lineage>
        <taxon>Eukaryota</taxon>
        <taxon>Fungi</taxon>
        <taxon>Dikarya</taxon>
        <taxon>Basidiomycota</taxon>
        <taxon>Agaricomycotina</taxon>
        <taxon>Agaricomycetes</taxon>
        <taxon>Phallomycetidae</taxon>
        <taxon>Geastrales</taxon>
        <taxon>Sphaerobolaceae</taxon>
        <taxon>Sphaerobolus</taxon>
    </lineage>
</organism>
<gene>
    <name evidence="1" type="ORF">M422DRAFT_258588</name>
</gene>
<protein>
    <submittedName>
        <fullName evidence="1">Uncharacterized protein</fullName>
    </submittedName>
</protein>
<evidence type="ECO:0000313" key="1">
    <source>
        <dbReference type="EMBL" id="KIJ38717.1"/>
    </source>
</evidence>
<dbReference type="HOGENOM" id="CLU_1679079_0_0_1"/>
<dbReference type="SUPFAM" id="SSF117281">
    <property type="entry name" value="Kelch motif"/>
    <property type="match status" value="1"/>
</dbReference>
<dbReference type="EMBL" id="KN837158">
    <property type="protein sequence ID" value="KIJ38717.1"/>
    <property type="molecule type" value="Genomic_DNA"/>
</dbReference>
<dbReference type="InterPro" id="IPR015915">
    <property type="entry name" value="Kelch-typ_b-propeller"/>
</dbReference>
<accession>A0A0C9VAX7</accession>
<evidence type="ECO:0000313" key="2">
    <source>
        <dbReference type="Proteomes" id="UP000054279"/>
    </source>
</evidence>
<dbReference type="AlphaFoldDB" id="A0A0C9VAX7"/>
<dbReference type="Proteomes" id="UP000054279">
    <property type="component" value="Unassembled WGS sequence"/>
</dbReference>
<dbReference type="Gene3D" id="2.120.10.80">
    <property type="entry name" value="Kelch-type beta propeller"/>
    <property type="match status" value="1"/>
</dbReference>
<sequence>MDFFDLKKEKWSSIITKSPGKEAWSYHVPKATEGPALNLAGNRLYIFGGGLKDQTGSNLLKELDLETKIWKSLSAEIVWADNSYPGQRRFATTWVDETQENLFVMFGDAELRNDDMEESPCGMILQNRKLGKVIAFGGNDQETESRSLTGPKRLLPT</sequence>
<proteinExistence type="predicted"/>